<dbReference type="GO" id="GO:0080142">
    <property type="term" value="P:regulation of salicylic acid biosynthetic process"/>
    <property type="evidence" value="ECO:0000318"/>
    <property type="project" value="GO_Central"/>
</dbReference>
<evidence type="ECO:0000313" key="13">
    <source>
        <dbReference type="Proteomes" id="UP000244005"/>
    </source>
</evidence>
<accession>A0A2R6XFK9</accession>
<evidence type="ECO:0000256" key="5">
    <source>
        <dbReference type="ARBA" id="ARBA00023159"/>
    </source>
</evidence>
<evidence type="ECO:0000259" key="10">
    <source>
        <dbReference type="Pfam" id="PF20451"/>
    </source>
</evidence>
<dbReference type="OMA" id="DNQMQLP"/>
<dbReference type="GO" id="GO:0043565">
    <property type="term" value="F:sequence-specific DNA binding"/>
    <property type="evidence" value="ECO:0000318"/>
    <property type="project" value="GO_Central"/>
</dbReference>
<evidence type="ECO:0000256" key="2">
    <source>
        <dbReference type="ARBA" id="ARBA00007214"/>
    </source>
</evidence>
<evidence type="ECO:0000259" key="9">
    <source>
        <dbReference type="Pfam" id="PF07887"/>
    </source>
</evidence>
<sequence>MAREKRPLEKDAATEGMPEGKRQRVPALASGIIFSVIVEAVKMDSLQKLCSTLEPLLRRVVGEEVERVLAKLSPAKVGFRSSPKRIQGPDARSLRLQFRNKLSLPLFTGSKVEGEQGSAIHVVLQDASSGEVVTGGAEASAKLEIVVLEGDFSLDDDEDWPQEDFENHEVRERDGKRPLLTGDLSVTLKEGVGTLGELTFTDNSSWIRSRKFRLGVKISSGYCEGLRIREAKTDAFTVKDHRGELYKKHYPPALHDEVWRLDKIGKDGAFHKRLNQSAIQTVEDFLRLVVMDPQKLRNILGNGMSNKMWEGTVEHAKTCLLSGKLHVYYADDKQNIGVIFNNIFQLMGLIADGQYMSFDSLLDNEKVYVDKLVKVAYENWENVVEYDGEALIGVKPDKLRGIDAHTEDPIGGQGPIGQQSLTSISTQHAVSSSQILALQRTQGGVQIYSQPEQKVHTKFFNQVNSLTEHHNNNQGVMNGELAFSSTQSSMSSIAHHNYIQGISAPVTGLALGLPHASISSSPGPSLAVLNPATTMPGTVTSGSDWPRFKELRGQESLSRAVQLDEEFTEDELRAKSMEMLENEDMHMQIQQLLRMFNVASGDVPSNPYPNVHGDESFSFGAFSPPPDLNVGMDRTRLNGRANVGWLKLKAALRWGIFIRKRAAARRAQLEELEDD</sequence>
<dbReference type="OrthoDB" id="512636at2759"/>
<dbReference type="InterPro" id="IPR046829">
    <property type="entry name" value="Calmod_bind_C"/>
</dbReference>
<dbReference type="Pfam" id="PF20451">
    <property type="entry name" value="Calmod_bind_M"/>
    <property type="match status" value="1"/>
</dbReference>
<dbReference type="Gramene" id="MpUg00090.2">
    <property type="protein sequence ID" value="MpUg00090.2.cds"/>
    <property type="gene ID" value="MpUg00090"/>
</dbReference>
<evidence type="ECO:0000313" key="12">
    <source>
        <dbReference type="EMBL" id="PTQ44895.1"/>
    </source>
</evidence>
<feature type="domain" description="Calmodulin binding protein C-terminal" evidence="11">
    <location>
        <begin position="324"/>
        <end position="386"/>
    </location>
</feature>
<dbReference type="GO" id="GO:0005634">
    <property type="term" value="C:nucleus"/>
    <property type="evidence" value="ECO:0000318"/>
    <property type="project" value="GO_Central"/>
</dbReference>
<evidence type="ECO:0000256" key="4">
    <source>
        <dbReference type="ARBA" id="ARBA00023125"/>
    </source>
</evidence>
<keyword evidence="5" id="KW-0010">Activator</keyword>
<gene>
    <name evidence="12" type="ORF">MARPO_0017s0019</name>
</gene>
<evidence type="ECO:0000256" key="1">
    <source>
        <dbReference type="ARBA" id="ARBA00004123"/>
    </source>
</evidence>
<keyword evidence="7" id="KW-0539">Nucleus</keyword>
<dbReference type="GO" id="GO:0003700">
    <property type="term" value="F:DNA-binding transcription factor activity"/>
    <property type="evidence" value="ECO:0000318"/>
    <property type="project" value="GO_Central"/>
</dbReference>
<feature type="domain" description="Calmodulin binding protein-like N-terminal" evidence="9">
    <location>
        <begin position="94"/>
        <end position="241"/>
    </location>
</feature>
<evidence type="ECO:0000256" key="8">
    <source>
        <dbReference type="SAM" id="MobiDB-lite"/>
    </source>
</evidence>
<proteinExistence type="inferred from homology"/>
<evidence type="ECO:0000259" key="11">
    <source>
        <dbReference type="Pfam" id="PF20452"/>
    </source>
</evidence>
<dbReference type="InterPro" id="IPR046830">
    <property type="entry name" value="Calmod_bind_M"/>
</dbReference>
<evidence type="ECO:0000256" key="7">
    <source>
        <dbReference type="ARBA" id="ARBA00023242"/>
    </source>
</evidence>
<comment type="subcellular location">
    <subcellularLocation>
        <location evidence="1">Nucleus</location>
    </subcellularLocation>
</comment>
<protein>
    <submittedName>
        <fullName evidence="12">Uncharacterized protein</fullName>
    </submittedName>
</protein>
<dbReference type="PANTHER" id="PTHR31713">
    <property type="entry name" value="OS02G0177800 PROTEIN"/>
    <property type="match status" value="1"/>
</dbReference>
<dbReference type="Pfam" id="PF20452">
    <property type="entry name" value="Calmod_bind_C"/>
    <property type="match status" value="1"/>
</dbReference>
<keyword evidence="4" id="KW-0238">DNA-binding</keyword>
<dbReference type="AlphaFoldDB" id="A0A2R6XFK9"/>
<keyword evidence="6" id="KW-0804">Transcription</keyword>
<dbReference type="Proteomes" id="UP000244005">
    <property type="component" value="Unassembled WGS sequence"/>
</dbReference>
<comment type="similarity">
    <text evidence="2">Belongs to the plant ACBP60 protein family.</text>
</comment>
<feature type="region of interest" description="Disordered" evidence="8">
    <location>
        <begin position="1"/>
        <end position="22"/>
    </location>
</feature>
<dbReference type="InterPro" id="IPR012416">
    <property type="entry name" value="CBP60"/>
</dbReference>
<dbReference type="GO" id="GO:0005516">
    <property type="term" value="F:calmodulin binding"/>
    <property type="evidence" value="ECO:0007669"/>
    <property type="project" value="InterPro"/>
</dbReference>
<evidence type="ECO:0000256" key="3">
    <source>
        <dbReference type="ARBA" id="ARBA00023015"/>
    </source>
</evidence>
<evidence type="ECO:0000256" key="6">
    <source>
        <dbReference type="ARBA" id="ARBA00023163"/>
    </source>
</evidence>
<name>A0A2R6XFK9_MARPO</name>
<reference evidence="13" key="1">
    <citation type="journal article" date="2017" name="Cell">
        <title>Insights into land plant evolution garnered from the Marchantia polymorpha genome.</title>
        <authorList>
            <person name="Bowman J.L."/>
            <person name="Kohchi T."/>
            <person name="Yamato K.T."/>
            <person name="Jenkins J."/>
            <person name="Shu S."/>
            <person name="Ishizaki K."/>
            <person name="Yamaoka S."/>
            <person name="Nishihama R."/>
            <person name="Nakamura Y."/>
            <person name="Berger F."/>
            <person name="Adam C."/>
            <person name="Aki S.S."/>
            <person name="Althoff F."/>
            <person name="Araki T."/>
            <person name="Arteaga-Vazquez M.A."/>
            <person name="Balasubrmanian S."/>
            <person name="Barry K."/>
            <person name="Bauer D."/>
            <person name="Boehm C.R."/>
            <person name="Briginshaw L."/>
            <person name="Caballero-Perez J."/>
            <person name="Catarino B."/>
            <person name="Chen F."/>
            <person name="Chiyoda S."/>
            <person name="Chovatia M."/>
            <person name="Davies K.M."/>
            <person name="Delmans M."/>
            <person name="Demura T."/>
            <person name="Dierschke T."/>
            <person name="Dolan L."/>
            <person name="Dorantes-Acosta A.E."/>
            <person name="Eklund D.M."/>
            <person name="Florent S.N."/>
            <person name="Flores-Sandoval E."/>
            <person name="Fujiyama A."/>
            <person name="Fukuzawa H."/>
            <person name="Galik B."/>
            <person name="Grimanelli D."/>
            <person name="Grimwood J."/>
            <person name="Grossniklaus U."/>
            <person name="Hamada T."/>
            <person name="Haseloff J."/>
            <person name="Hetherington A.J."/>
            <person name="Higo A."/>
            <person name="Hirakawa Y."/>
            <person name="Hundley H.N."/>
            <person name="Ikeda Y."/>
            <person name="Inoue K."/>
            <person name="Inoue S.I."/>
            <person name="Ishida S."/>
            <person name="Jia Q."/>
            <person name="Kakita M."/>
            <person name="Kanazawa T."/>
            <person name="Kawai Y."/>
            <person name="Kawashima T."/>
            <person name="Kennedy M."/>
            <person name="Kinose K."/>
            <person name="Kinoshita T."/>
            <person name="Kohara Y."/>
            <person name="Koide E."/>
            <person name="Komatsu K."/>
            <person name="Kopischke S."/>
            <person name="Kubo M."/>
            <person name="Kyozuka J."/>
            <person name="Lagercrantz U."/>
            <person name="Lin S.S."/>
            <person name="Lindquist E."/>
            <person name="Lipzen A.M."/>
            <person name="Lu C.W."/>
            <person name="De Luna E."/>
            <person name="Martienssen R.A."/>
            <person name="Minamino N."/>
            <person name="Mizutani M."/>
            <person name="Mizutani M."/>
            <person name="Mochizuki N."/>
            <person name="Monte I."/>
            <person name="Mosher R."/>
            <person name="Nagasaki H."/>
            <person name="Nakagami H."/>
            <person name="Naramoto S."/>
            <person name="Nishitani K."/>
            <person name="Ohtani M."/>
            <person name="Okamoto T."/>
            <person name="Okumura M."/>
            <person name="Phillips J."/>
            <person name="Pollak B."/>
            <person name="Reinders A."/>
            <person name="Rovekamp M."/>
            <person name="Sano R."/>
            <person name="Sawa S."/>
            <person name="Schmid M.W."/>
            <person name="Shirakawa M."/>
            <person name="Solano R."/>
            <person name="Spunde A."/>
            <person name="Suetsugu N."/>
            <person name="Sugano S."/>
            <person name="Sugiyama A."/>
            <person name="Sun R."/>
            <person name="Suzuki Y."/>
            <person name="Takenaka M."/>
            <person name="Takezawa D."/>
            <person name="Tomogane H."/>
            <person name="Tsuzuki M."/>
            <person name="Ueda T."/>
            <person name="Umeda M."/>
            <person name="Ward J.M."/>
            <person name="Watanabe Y."/>
            <person name="Yazaki K."/>
            <person name="Yokoyama R."/>
            <person name="Yoshitake Y."/>
            <person name="Yotsui I."/>
            <person name="Zachgo S."/>
            <person name="Schmutz J."/>
        </authorList>
    </citation>
    <scope>NUCLEOTIDE SEQUENCE [LARGE SCALE GENOMIC DNA]</scope>
    <source>
        <strain evidence="13">Tak-1</strain>
    </source>
</reference>
<keyword evidence="3" id="KW-0805">Transcription regulation</keyword>
<dbReference type="InterPro" id="IPR046831">
    <property type="entry name" value="Calmodulin_bind_N"/>
</dbReference>
<dbReference type="PANTHER" id="PTHR31713:SF96">
    <property type="entry name" value="OS02G0562300 PROTEIN"/>
    <property type="match status" value="1"/>
</dbReference>
<keyword evidence="13" id="KW-1185">Reference proteome</keyword>
<organism evidence="12 13">
    <name type="scientific">Marchantia polymorpha</name>
    <name type="common">Common liverwort</name>
    <name type="synonym">Marchantia aquatica</name>
    <dbReference type="NCBI Taxonomy" id="3197"/>
    <lineage>
        <taxon>Eukaryota</taxon>
        <taxon>Viridiplantae</taxon>
        <taxon>Streptophyta</taxon>
        <taxon>Embryophyta</taxon>
        <taxon>Marchantiophyta</taxon>
        <taxon>Marchantiopsida</taxon>
        <taxon>Marchantiidae</taxon>
        <taxon>Marchantiales</taxon>
        <taxon>Marchantiaceae</taxon>
        <taxon>Marchantia</taxon>
    </lineage>
</organism>
<feature type="domain" description="Calmodulin binding protein central" evidence="10">
    <location>
        <begin position="253"/>
        <end position="319"/>
    </location>
</feature>
<dbReference type="EMBL" id="KZ772689">
    <property type="protein sequence ID" value="PTQ44895.1"/>
    <property type="molecule type" value="Genomic_DNA"/>
</dbReference>
<dbReference type="Pfam" id="PF07887">
    <property type="entry name" value="Calmodulin_bind"/>
    <property type="match status" value="1"/>
</dbReference>